<evidence type="ECO:0000256" key="1">
    <source>
        <dbReference type="SAM" id="SignalP"/>
    </source>
</evidence>
<accession>A0A0B8Z675</accession>
<dbReference type="PROSITE" id="PS01010">
    <property type="entry name" value="CRISP_2"/>
    <property type="match status" value="1"/>
</dbReference>
<keyword evidence="4" id="KW-1185">Reference proteome</keyword>
<dbReference type="InterPro" id="IPR018244">
    <property type="entry name" value="Allrgn_V5/Tpx1_CS"/>
</dbReference>
<dbReference type="PRINTS" id="PR00837">
    <property type="entry name" value="V5TPXLIKE"/>
</dbReference>
<sequence>MFFIKKLSSTCSALVLAILPAAAGGSPFNDDFAQEVLAAHNRERSTLGVPSLVWNRELADGAQKWAQHLADTGRFEHSPNVQGEPALGENIWGGTPGAFRPESMVALWIAEKRNYKPGVFPNNSETGNVRDVAHYTQVVWRRTLQVGCGRAASRGEEIMVCRYSRPGNVIGTSPV</sequence>
<dbReference type="Gene3D" id="3.40.33.10">
    <property type="entry name" value="CAP"/>
    <property type="match status" value="1"/>
</dbReference>
<name>A0A0B8Z675_9SPHN</name>
<feature type="domain" description="SCP" evidence="2">
    <location>
        <begin position="31"/>
        <end position="171"/>
    </location>
</feature>
<evidence type="ECO:0000313" key="4">
    <source>
        <dbReference type="Proteomes" id="UP000031338"/>
    </source>
</evidence>
<dbReference type="PANTHER" id="PTHR10334">
    <property type="entry name" value="CYSTEINE-RICH SECRETORY PROTEIN-RELATED"/>
    <property type="match status" value="1"/>
</dbReference>
<dbReference type="Proteomes" id="UP000031338">
    <property type="component" value="Unassembled WGS sequence"/>
</dbReference>
<feature type="signal peptide" evidence="1">
    <location>
        <begin position="1"/>
        <end position="23"/>
    </location>
</feature>
<dbReference type="SUPFAM" id="SSF55797">
    <property type="entry name" value="PR-1-like"/>
    <property type="match status" value="1"/>
</dbReference>
<keyword evidence="1" id="KW-0732">Signal</keyword>
<protein>
    <submittedName>
        <fullName evidence="3">Pathogenesis-like protein</fullName>
    </submittedName>
</protein>
<dbReference type="Pfam" id="PF00188">
    <property type="entry name" value="CAP"/>
    <property type="match status" value="1"/>
</dbReference>
<organism evidence="3 4">
    <name type="scientific">Novosphingobium subterraneum</name>
    <dbReference type="NCBI Taxonomy" id="48936"/>
    <lineage>
        <taxon>Bacteria</taxon>
        <taxon>Pseudomonadati</taxon>
        <taxon>Pseudomonadota</taxon>
        <taxon>Alphaproteobacteria</taxon>
        <taxon>Sphingomonadales</taxon>
        <taxon>Sphingomonadaceae</taxon>
        <taxon>Novosphingobium</taxon>
    </lineage>
</organism>
<gene>
    <name evidence="3" type="ORF">NJ75_04468</name>
</gene>
<evidence type="ECO:0000313" key="3">
    <source>
        <dbReference type="EMBL" id="KHS41748.1"/>
    </source>
</evidence>
<dbReference type="EMBL" id="JRVC01000034">
    <property type="protein sequence ID" value="KHS41748.1"/>
    <property type="molecule type" value="Genomic_DNA"/>
</dbReference>
<comment type="caution">
    <text evidence="3">The sequence shown here is derived from an EMBL/GenBank/DDBJ whole genome shotgun (WGS) entry which is preliminary data.</text>
</comment>
<dbReference type="GO" id="GO:0005576">
    <property type="term" value="C:extracellular region"/>
    <property type="evidence" value="ECO:0007669"/>
    <property type="project" value="InterPro"/>
</dbReference>
<dbReference type="STRING" id="48936.NJ75_04468"/>
<evidence type="ECO:0000259" key="2">
    <source>
        <dbReference type="SMART" id="SM00198"/>
    </source>
</evidence>
<reference evidence="3 4" key="1">
    <citation type="submission" date="2014-10" db="EMBL/GenBank/DDBJ databases">
        <title>Draft genome sequence of Novosphingobium subterraneum DSM 12447.</title>
        <authorList>
            <person name="Gan H.M."/>
            <person name="Gan H.Y."/>
            <person name="Savka M.A."/>
        </authorList>
    </citation>
    <scope>NUCLEOTIDE SEQUENCE [LARGE SCALE GENOMIC DNA]</scope>
    <source>
        <strain evidence="3 4">DSM 12447</strain>
    </source>
</reference>
<dbReference type="AlphaFoldDB" id="A0A0B8Z675"/>
<dbReference type="CDD" id="cd05382">
    <property type="entry name" value="CAP_GAPR1-like"/>
    <property type="match status" value="1"/>
</dbReference>
<dbReference type="InterPro" id="IPR034113">
    <property type="entry name" value="SCP_GAPR1-like"/>
</dbReference>
<dbReference type="InterPro" id="IPR014044">
    <property type="entry name" value="CAP_dom"/>
</dbReference>
<dbReference type="InterPro" id="IPR035940">
    <property type="entry name" value="CAP_sf"/>
</dbReference>
<proteinExistence type="predicted"/>
<dbReference type="InterPro" id="IPR001283">
    <property type="entry name" value="CRISP-related"/>
</dbReference>
<dbReference type="SMART" id="SM00198">
    <property type="entry name" value="SCP"/>
    <property type="match status" value="1"/>
</dbReference>
<feature type="chain" id="PRO_5002127366" evidence="1">
    <location>
        <begin position="24"/>
        <end position="175"/>
    </location>
</feature>